<evidence type="ECO:0000256" key="7">
    <source>
        <dbReference type="ARBA" id="ARBA00023136"/>
    </source>
</evidence>
<dbReference type="SUPFAM" id="SSF81321">
    <property type="entry name" value="Family A G protein-coupled receptor-like"/>
    <property type="match status" value="2"/>
</dbReference>
<evidence type="ECO:0000256" key="3">
    <source>
        <dbReference type="ARBA" id="ARBA00018873"/>
    </source>
</evidence>
<evidence type="ECO:0000259" key="11">
    <source>
        <dbReference type="PROSITE" id="PS50262"/>
    </source>
</evidence>
<dbReference type="PRINTS" id="PR00751">
    <property type="entry name" value="THYROLIBRINR"/>
</dbReference>
<evidence type="ECO:0000256" key="4">
    <source>
        <dbReference type="ARBA" id="ARBA00022692"/>
    </source>
</evidence>
<keyword evidence="13" id="KW-1185">Reference proteome</keyword>
<dbReference type="PANTHER" id="PTHR46061">
    <property type="entry name" value="THYROTROPIN-RELEASING HORMONE RECEPTOR"/>
    <property type="match status" value="1"/>
</dbReference>
<dbReference type="InterPro" id="IPR002120">
    <property type="entry name" value="TRH_rcpt_1"/>
</dbReference>
<keyword evidence="6" id="KW-0807">Transducer</keyword>
<evidence type="ECO:0000256" key="8">
    <source>
        <dbReference type="ARBA" id="ARBA00032251"/>
    </source>
</evidence>
<comment type="function">
    <text evidence="1">Receptor for thyrotropin-releasing hormone (TRH). Upon ligand binding, this G-protein-coupled receptor triggers activation of the phosphatidylinositol (IP3)-calcium-protein kinase C (PKC) pathway.</text>
</comment>
<dbReference type="PRINTS" id="PR01846">
    <property type="entry name" value="TRHRFAMILY"/>
</dbReference>
<evidence type="ECO:0000256" key="9">
    <source>
        <dbReference type="SAM" id="MobiDB-lite"/>
    </source>
</evidence>
<keyword evidence="6" id="KW-0297">G-protein coupled receptor</keyword>
<evidence type="ECO:0000256" key="6">
    <source>
        <dbReference type="ARBA" id="ARBA00023040"/>
    </source>
</evidence>
<reference evidence="12" key="1">
    <citation type="submission" date="2023-04" db="EMBL/GenBank/DDBJ databases">
        <authorList>
            <consortium name="ELIXIR-Norway"/>
        </authorList>
    </citation>
    <scope>NUCLEOTIDE SEQUENCE [LARGE SCALE GENOMIC DNA]</scope>
</reference>
<evidence type="ECO:0000256" key="5">
    <source>
        <dbReference type="ARBA" id="ARBA00022989"/>
    </source>
</evidence>
<accession>A0ABN8YKW1</accession>
<dbReference type="InterPro" id="IPR017452">
    <property type="entry name" value="GPCR_Rhodpsn_7TM"/>
</dbReference>
<dbReference type="PROSITE" id="PS50262">
    <property type="entry name" value="G_PROTEIN_RECEP_F1_2"/>
    <property type="match status" value="1"/>
</dbReference>
<feature type="transmembrane region" description="Helical" evidence="10">
    <location>
        <begin position="166"/>
        <end position="183"/>
    </location>
</feature>
<gene>
    <name evidence="12" type="ORF">MRATA1EN1_LOCUS11167</name>
</gene>
<proteinExistence type="predicted"/>
<dbReference type="Gene3D" id="1.20.1070.10">
    <property type="entry name" value="Rhodopsin 7-helix transmembrane proteins"/>
    <property type="match status" value="2"/>
</dbReference>
<keyword evidence="6" id="KW-0675">Receptor</keyword>
<dbReference type="InterPro" id="IPR000276">
    <property type="entry name" value="GPCR_Rhodpsn"/>
</dbReference>
<dbReference type="PANTHER" id="PTHR46061:SF5">
    <property type="entry name" value="THYROTROPIN-RELEASING HORMONE RECEPTOR"/>
    <property type="match status" value="1"/>
</dbReference>
<feature type="transmembrane region" description="Helical" evidence="10">
    <location>
        <begin position="289"/>
        <end position="306"/>
    </location>
</feature>
<evidence type="ECO:0000256" key="10">
    <source>
        <dbReference type="SAM" id="Phobius"/>
    </source>
</evidence>
<evidence type="ECO:0000256" key="1">
    <source>
        <dbReference type="ARBA" id="ARBA00004100"/>
    </source>
</evidence>
<keyword evidence="4 10" id="KW-0812">Transmembrane</keyword>
<keyword evidence="5 10" id="KW-1133">Transmembrane helix</keyword>
<feature type="region of interest" description="Disordered" evidence="9">
    <location>
        <begin position="371"/>
        <end position="406"/>
    </location>
</feature>
<protein>
    <recommendedName>
        <fullName evidence="3">Thyrotropin-releasing hormone receptor</fullName>
    </recommendedName>
    <alternativeName>
        <fullName evidence="8">Thyroliberin receptor</fullName>
    </alternativeName>
</protein>
<feature type="transmembrane region" description="Helical" evidence="10">
    <location>
        <begin position="326"/>
        <end position="348"/>
    </location>
</feature>
<feature type="domain" description="G-protein coupled receptors family 1 profile" evidence="11">
    <location>
        <begin position="44"/>
        <end position="345"/>
    </location>
</feature>
<evidence type="ECO:0000313" key="13">
    <source>
        <dbReference type="Proteomes" id="UP001176941"/>
    </source>
</evidence>
<evidence type="ECO:0000256" key="2">
    <source>
        <dbReference type="ARBA" id="ARBA00004370"/>
    </source>
</evidence>
<dbReference type="Proteomes" id="UP001176941">
    <property type="component" value="Chromosome 20"/>
</dbReference>
<dbReference type="EMBL" id="OX459956">
    <property type="protein sequence ID" value="CAI9162205.1"/>
    <property type="molecule type" value="Genomic_DNA"/>
</dbReference>
<keyword evidence="7 10" id="KW-0472">Membrane</keyword>
<organism evidence="12 13">
    <name type="scientific">Rangifer tarandus platyrhynchus</name>
    <name type="common">Svalbard reindeer</name>
    <dbReference type="NCBI Taxonomy" id="3082113"/>
    <lineage>
        <taxon>Eukaryota</taxon>
        <taxon>Metazoa</taxon>
        <taxon>Chordata</taxon>
        <taxon>Craniata</taxon>
        <taxon>Vertebrata</taxon>
        <taxon>Euteleostomi</taxon>
        <taxon>Mammalia</taxon>
        <taxon>Eutheria</taxon>
        <taxon>Laurasiatheria</taxon>
        <taxon>Artiodactyla</taxon>
        <taxon>Ruminantia</taxon>
        <taxon>Pecora</taxon>
        <taxon>Cervidae</taxon>
        <taxon>Odocoileinae</taxon>
        <taxon>Rangifer</taxon>
    </lineage>
</organism>
<evidence type="ECO:0000313" key="12">
    <source>
        <dbReference type="EMBL" id="CAI9162205.1"/>
    </source>
</evidence>
<sequence>MESGSRPGSPSTVPLAPSEAVPGPVYKGVSIFLVLLVCVVGIVGNAMVVLVVLTTRDMQMLTNCYVVSLALADLTVLVAAGMPSVSESLAGQWVYGHASCLGITYLQYLGINASSCSILAFTVESPIAQEGRWVTGLPCGLQGHRHLPPDVGTDRVHHGAGQASRGDVWGTMSVYCLLWFFLVDLDAGGSRGLQCGYRVACSLCLPIYLLDFTVFFLAPLLAATVLCGLIARVLLRSTLAHLPQLGDQHRDSEAQPEARALGRQPREPGGGAGASCREARGFPSSRKQVTKMLVVVVLPFAVLWMPYRSLVLLNSFVAEPFLDPRVLLFCRTCVYANSAVNPIIYSLMSQKFQAAFRQLCQCRAERPQRRMASLSTASYSAVRETPQKAEPAGARPPALRQQGPRSCSRGLGSAWCAELESLRARAPQLSRQAPRSLRSPVGLGRLLARAAAVGDHRAARSQRRLGDDPGTPKVADVQIRHVFAVS</sequence>
<feature type="region of interest" description="Disordered" evidence="9">
    <location>
        <begin position="246"/>
        <end position="279"/>
    </location>
</feature>
<dbReference type="PRINTS" id="PR00237">
    <property type="entry name" value="GPCRRHODOPSN"/>
</dbReference>
<dbReference type="Pfam" id="PF00001">
    <property type="entry name" value="7tm_1"/>
    <property type="match status" value="2"/>
</dbReference>
<feature type="transmembrane region" description="Helical" evidence="10">
    <location>
        <begin position="65"/>
        <end position="85"/>
    </location>
</feature>
<feature type="transmembrane region" description="Helical" evidence="10">
    <location>
        <begin position="105"/>
        <end position="123"/>
    </location>
</feature>
<feature type="transmembrane region" description="Helical" evidence="10">
    <location>
        <begin position="31"/>
        <end position="53"/>
    </location>
</feature>
<feature type="transmembrane region" description="Helical" evidence="10">
    <location>
        <begin position="212"/>
        <end position="235"/>
    </location>
</feature>
<name>A0ABN8YKW1_RANTA</name>
<comment type="subcellular location">
    <subcellularLocation>
        <location evidence="2">Membrane</location>
    </subcellularLocation>
</comment>